<dbReference type="EMBL" id="MEXL01000055">
    <property type="protein sequence ID" value="OGD01039.1"/>
    <property type="molecule type" value="Genomic_DNA"/>
</dbReference>
<dbReference type="InterPro" id="IPR043128">
    <property type="entry name" value="Rev_trsase/Diguanyl_cyclase"/>
</dbReference>
<dbReference type="Gene3D" id="3.40.1170.60">
    <property type="match status" value="1"/>
</dbReference>
<evidence type="ECO:0000313" key="3">
    <source>
        <dbReference type="EMBL" id="OGD01039.1"/>
    </source>
</evidence>
<name>A0A1F4Z3W9_9BACT</name>
<comment type="caution">
    <text evidence="3">The sequence shown here is derived from an EMBL/GenBank/DDBJ whole genome shotgun (WGS) entry which is preliminary data.</text>
</comment>
<dbReference type="InterPro" id="IPR043502">
    <property type="entry name" value="DNA/RNA_pol_sf"/>
</dbReference>
<dbReference type="GO" id="GO:0042276">
    <property type="term" value="P:error-prone translesion synthesis"/>
    <property type="evidence" value="ECO:0007669"/>
    <property type="project" value="TreeGrafter"/>
</dbReference>
<proteinExistence type="inferred from homology"/>
<dbReference type="GO" id="GO:0005829">
    <property type="term" value="C:cytosol"/>
    <property type="evidence" value="ECO:0007669"/>
    <property type="project" value="TreeGrafter"/>
</dbReference>
<dbReference type="InterPro" id="IPR050116">
    <property type="entry name" value="DNA_polymerase-Y"/>
</dbReference>
<evidence type="ECO:0000256" key="1">
    <source>
        <dbReference type="ARBA" id="ARBA00010945"/>
    </source>
</evidence>
<dbReference type="PANTHER" id="PTHR11076">
    <property type="entry name" value="DNA REPAIR POLYMERASE UMUC / TRANSFERASE FAMILY MEMBER"/>
    <property type="match status" value="1"/>
</dbReference>
<sequence length="421" mass="46844">MTVRLVKLGFNPKPPTVMHLDLNSCFASVEQQADPFLRGRPVAVAAYDSPGGCIIAPSVEAKQAGVKVGMRVRQGRSLCPELTVLPPDPNKYRAVHLALRKLLETYTDKVCPKSIDEFVLDLEGAPAWRRGMVQAAGEIKRRIREEIGEWLRVSVGIGPNRFLAKTAASLRKPDGLETIDESNFRQVYRRLAVTDLCGIKTGNLVRLNGQGIFTAEDFYLADEARLKAAFASVAGYYWYCRLRGWEIDEVVFGRRSYGNSYALPKSLTDPEELLPILLKLVVKMGARVRRAGWRARGVHVSLLYRDWSHWHRGQVQAETVFDDRDIYAAAVKILGACPYRKPVHTLAVSCFGLVKAGSAQMSLFGEAERKERLARAIDEINDRWGQYVITPALMLGTGENVPDRVAFGGVKELEEAVMAAV</sequence>
<feature type="domain" description="UmuC" evidence="2">
    <location>
        <begin position="17"/>
        <end position="200"/>
    </location>
</feature>
<dbReference type="CDD" id="cd03586">
    <property type="entry name" value="PolY_Pol_IV_kappa"/>
    <property type="match status" value="1"/>
</dbReference>
<dbReference type="Gene3D" id="3.30.1490.100">
    <property type="entry name" value="DNA polymerase, Y-family, little finger domain"/>
    <property type="match status" value="1"/>
</dbReference>
<protein>
    <recommendedName>
        <fullName evidence="2">UmuC domain-containing protein</fullName>
    </recommendedName>
</protein>
<dbReference type="InterPro" id="IPR017961">
    <property type="entry name" value="DNA_pol_Y-fam_little_finger"/>
</dbReference>
<dbReference type="SUPFAM" id="SSF56672">
    <property type="entry name" value="DNA/RNA polymerases"/>
    <property type="match status" value="1"/>
</dbReference>
<gene>
    <name evidence="3" type="ORF">A3E17_00900</name>
</gene>
<dbReference type="Proteomes" id="UP000178993">
    <property type="component" value="Unassembled WGS sequence"/>
</dbReference>
<dbReference type="Gene3D" id="3.30.70.270">
    <property type="match status" value="1"/>
</dbReference>
<organism evidence="3 4">
    <name type="scientific">Candidatus Amesbacteria bacterium RIFCSPHIGHO2_12_FULL_48_14</name>
    <dbReference type="NCBI Taxonomy" id="1797257"/>
    <lineage>
        <taxon>Bacteria</taxon>
        <taxon>Candidatus Amesiibacteriota</taxon>
    </lineage>
</organism>
<dbReference type="AlphaFoldDB" id="A0A1F4Z3W9"/>
<dbReference type="InterPro" id="IPR022880">
    <property type="entry name" value="DNApol_IV"/>
</dbReference>
<dbReference type="PANTHER" id="PTHR11076:SF33">
    <property type="entry name" value="DNA POLYMERASE KAPPA"/>
    <property type="match status" value="1"/>
</dbReference>
<dbReference type="Pfam" id="PF11799">
    <property type="entry name" value="IMS_C"/>
    <property type="match status" value="1"/>
</dbReference>
<dbReference type="InterPro" id="IPR001126">
    <property type="entry name" value="UmuC"/>
</dbReference>
<dbReference type="SUPFAM" id="SSF100879">
    <property type="entry name" value="Lesion bypass DNA polymerase (Y-family), little finger domain"/>
    <property type="match status" value="1"/>
</dbReference>
<comment type="similarity">
    <text evidence="1">Belongs to the DNA polymerase type-Y family.</text>
</comment>
<evidence type="ECO:0000259" key="2">
    <source>
        <dbReference type="PROSITE" id="PS50173"/>
    </source>
</evidence>
<dbReference type="Pfam" id="PF00817">
    <property type="entry name" value="IMS"/>
    <property type="match status" value="1"/>
</dbReference>
<dbReference type="InterPro" id="IPR036775">
    <property type="entry name" value="DNA_pol_Y-fam_lit_finger_sf"/>
</dbReference>
<dbReference type="PROSITE" id="PS50173">
    <property type="entry name" value="UMUC"/>
    <property type="match status" value="1"/>
</dbReference>
<dbReference type="GO" id="GO:0003684">
    <property type="term" value="F:damaged DNA binding"/>
    <property type="evidence" value="ECO:0007669"/>
    <property type="project" value="InterPro"/>
</dbReference>
<dbReference type="GO" id="GO:0003887">
    <property type="term" value="F:DNA-directed DNA polymerase activity"/>
    <property type="evidence" value="ECO:0007669"/>
    <property type="project" value="InterPro"/>
</dbReference>
<dbReference type="GO" id="GO:0009432">
    <property type="term" value="P:SOS response"/>
    <property type="evidence" value="ECO:0007669"/>
    <property type="project" value="TreeGrafter"/>
</dbReference>
<evidence type="ECO:0000313" key="4">
    <source>
        <dbReference type="Proteomes" id="UP000178993"/>
    </source>
</evidence>
<reference evidence="3 4" key="1">
    <citation type="journal article" date="2016" name="Nat. Commun.">
        <title>Thousands of microbial genomes shed light on interconnected biogeochemical processes in an aquifer system.</title>
        <authorList>
            <person name="Anantharaman K."/>
            <person name="Brown C.T."/>
            <person name="Hug L.A."/>
            <person name="Sharon I."/>
            <person name="Castelle C.J."/>
            <person name="Probst A.J."/>
            <person name="Thomas B.C."/>
            <person name="Singh A."/>
            <person name="Wilkins M.J."/>
            <person name="Karaoz U."/>
            <person name="Brodie E.L."/>
            <person name="Williams K.H."/>
            <person name="Hubbard S.S."/>
            <person name="Banfield J.F."/>
        </authorList>
    </citation>
    <scope>NUCLEOTIDE SEQUENCE [LARGE SCALE GENOMIC DNA]</scope>
</reference>
<accession>A0A1F4Z3W9</accession>
<dbReference type="GO" id="GO:0006281">
    <property type="term" value="P:DNA repair"/>
    <property type="evidence" value="ECO:0007669"/>
    <property type="project" value="InterPro"/>
</dbReference>